<organism evidence="3">
    <name type="scientific">Chlorella variabilis</name>
    <name type="common">Green alga</name>
    <dbReference type="NCBI Taxonomy" id="554065"/>
    <lineage>
        <taxon>Eukaryota</taxon>
        <taxon>Viridiplantae</taxon>
        <taxon>Chlorophyta</taxon>
        <taxon>core chlorophytes</taxon>
        <taxon>Trebouxiophyceae</taxon>
        <taxon>Chlorellales</taxon>
        <taxon>Chlorellaceae</taxon>
        <taxon>Chlorella clade</taxon>
        <taxon>Chlorella</taxon>
    </lineage>
</organism>
<dbReference type="InParanoid" id="E1ZPF2"/>
<keyword evidence="3" id="KW-1185">Reference proteome</keyword>
<dbReference type="KEGG" id="cvr:CHLNCDRAFT_139185"/>
<sequence>MEQVPAQNGNVFAAPVRVADNNKLRKVQRDAYAAMVDLFPTYKTLLADICTGAGKSGVACMAPFALCASGVGCKRMVWIVPTIEAREVAMANLTGQSPLGDGDQDASFLLNNAVLIRNNGQDPRLPSVLELKEGHAMSAEQMVEEMKKYDVVVATAQLFNAVKGRLAELKRITAAEGPIFDLHVYDECHYLPTKSWDAVWESLKGGTTRYLAMTGTPFRTDNQEIHREKDLQPFMLMHALEDGYREDQRHKMIVKDLCYLQLESTQDPLLPEEDATNEMFLDMLRATCHVLRMARTSTVGSMTPHKALGFVESWEQAMRIVNLANSHKDELIVLDDRGLIKTLNIKIIHQGKINGKKQTKAQKEQMKMNMANFKDSQISHPACVDMVTGCLSESFDHPFVSVATIFRKSSTLVKFAQFIGRVVRRIGVTQAGTASNQHANDNDNTAHIITHAKSGVKKFFNEFSNRKTPLIQADSDIDQEVGAHVEQTDSDDDGAEGEDAVDANILERGIDQATAGSGPSNSVLKRLQTYHLALTKLGWEITDETARNIELQMQEQEAKRQRRH</sequence>
<dbReference type="PROSITE" id="PS51192">
    <property type="entry name" value="HELICASE_ATP_BIND_1"/>
    <property type="match status" value="1"/>
</dbReference>
<dbReference type="AlphaFoldDB" id="E1ZPF2"/>
<dbReference type="RefSeq" id="XP_005844451.1">
    <property type="nucleotide sequence ID" value="XM_005844389.1"/>
</dbReference>
<dbReference type="GO" id="GO:0005829">
    <property type="term" value="C:cytosol"/>
    <property type="evidence" value="ECO:0007669"/>
    <property type="project" value="TreeGrafter"/>
</dbReference>
<evidence type="ECO:0000313" key="3">
    <source>
        <dbReference type="Proteomes" id="UP000008141"/>
    </source>
</evidence>
<name>E1ZPF2_CHLVA</name>
<evidence type="ECO:0000259" key="1">
    <source>
        <dbReference type="PROSITE" id="PS51192"/>
    </source>
</evidence>
<dbReference type="Proteomes" id="UP000008141">
    <property type="component" value="Unassembled WGS sequence"/>
</dbReference>
<dbReference type="Gene3D" id="3.40.50.300">
    <property type="entry name" value="P-loop containing nucleotide triphosphate hydrolases"/>
    <property type="match status" value="2"/>
</dbReference>
<dbReference type="Pfam" id="PF04851">
    <property type="entry name" value="ResIII"/>
    <property type="match status" value="1"/>
</dbReference>
<proteinExistence type="predicted"/>
<evidence type="ECO:0000313" key="2">
    <source>
        <dbReference type="EMBL" id="EFN52349.1"/>
    </source>
</evidence>
<accession>E1ZPF2</accession>
<dbReference type="InterPro" id="IPR027417">
    <property type="entry name" value="P-loop_NTPase"/>
</dbReference>
<gene>
    <name evidence="2" type="ORF">CHLNCDRAFT_139185</name>
</gene>
<dbReference type="InterPro" id="IPR006935">
    <property type="entry name" value="Helicase/UvrB_N"/>
</dbReference>
<dbReference type="GeneID" id="17351695"/>
<dbReference type="SUPFAM" id="SSF52540">
    <property type="entry name" value="P-loop containing nucleoside triphosphate hydrolases"/>
    <property type="match status" value="2"/>
</dbReference>
<feature type="domain" description="Helicase ATP-binding" evidence="1">
    <location>
        <begin position="36"/>
        <end position="235"/>
    </location>
</feature>
<dbReference type="PANTHER" id="PTHR47396:SF1">
    <property type="entry name" value="ATP-DEPENDENT HELICASE IRC3-RELATED"/>
    <property type="match status" value="1"/>
</dbReference>
<protein>
    <recommendedName>
        <fullName evidence="1">Helicase ATP-binding domain-containing protein</fullName>
    </recommendedName>
</protein>
<dbReference type="EMBL" id="GL433857">
    <property type="protein sequence ID" value="EFN52349.1"/>
    <property type="molecule type" value="Genomic_DNA"/>
</dbReference>
<reference evidence="2 3" key="1">
    <citation type="journal article" date="2010" name="Plant Cell">
        <title>The Chlorella variabilis NC64A genome reveals adaptation to photosymbiosis, coevolution with viruses, and cryptic sex.</title>
        <authorList>
            <person name="Blanc G."/>
            <person name="Duncan G."/>
            <person name="Agarkova I."/>
            <person name="Borodovsky M."/>
            <person name="Gurnon J."/>
            <person name="Kuo A."/>
            <person name="Lindquist E."/>
            <person name="Lucas S."/>
            <person name="Pangilinan J."/>
            <person name="Polle J."/>
            <person name="Salamov A."/>
            <person name="Terry A."/>
            <person name="Yamada T."/>
            <person name="Dunigan D.D."/>
            <person name="Grigoriev I.V."/>
            <person name="Claverie J.M."/>
            <person name="Van Etten J.L."/>
        </authorList>
    </citation>
    <scope>NUCLEOTIDE SEQUENCE [LARGE SCALE GENOMIC DNA]</scope>
    <source>
        <strain evidence="2 3">NC64A</strain>
    </source>
</reference>
<dbReference type="PANTHER" id="PTHR47396">
    <property type="entry name" value="TYPE I RESTRICTION ENZYME ECOKI R PROTEIN"/>
    <property type="match status" value="1"/>
</dbReference>
<dbReference type="InterPro" id="IPR050742">
    <property type="entry name" value="Helicase_Restrict-Modif_Enz"/>
</dbReference>
<dbReference type="GO" id="GO:0005524">
    <property type="term" value="F:ATP binding"/>
    <property type="evidence" value="ECO:0007669"/>
    <property type="project" value="InterPro"/>
</dbReference>
<dbReference type="GO" id="GO:0003677">
    <property type="term" value="F:DNA binding"/>
    <property type="evidence" value="ECO:0007669"/>
    <property type="project" value="InterPro"/>
</dbReference>
<dbReference type="InterPro" id="IPR014001">
    <property type="entry name" value="Helicase_ATP-bd"/>
</dbReference>
<dbReference type="GO" id="GO:0016787">
    <property type="term" value="F:hydrolase activity"/>
    <property type="evidence" value="ECO:0007669"/>
    <property type="project" value="InterPro"/>
</dbReference>